<keyword evidence="11" id="KW-1185">Reference proteome</keyword>
<dbReference type="AlphaFoldDB" id="A0A3Q0IQD4"/>
<evidence type="ECO:0000256" key="8">
    <source>
        <dbReference type="ARBA" id="ARBA00031934"/>
    </source>
</evidence>
<dbReference type="Proteomes" id="UP000079169">
    <property type="component" value="Unplaced"/>
</dbReference>
<evidence type="ECO:0000256" key="4">
    <source>
        <dbReference type="ARBA" id="ARBA00022729"/>
    </source>
</evidence>
<protein>
    <recommendedName>
        <fullName evidence="3">Palmitoyl-protein thioesterase 1</fullName>
        <ecNumber evidence="2">3.1.2.22</ecNumber>
    </recommendedName>
    <alternativeName>
        <fullName evidence="8">Palmitoyl-protein hydrolase 1</fullName>
    </alternativeName>
</protein>
<dbReference type="Pfam" id="PF02089">
    <property type="entry name" value="Palm_thioest"/>
    <property type="match status" value="1"/>
</dbReference>
<dbReference type="EC" id="3.1.2.22" evidence="2"/>
<evidence type="ECO:0000256" key="2">
    <source>
        <dbReference type="ARBA" id="ARBA00012423"/>
    </source>
</evidence>
<dbReference type="InterPro" id="IPR002472">
    <property type="entry name" value="Palm_thioest"/>
</dbReference>
<dbReference type="PANTHER" id="PTHR11247">
    <property type="entry name" value="PALMITOYL-PROTEIN THIOESTERASE/DOLICHYLDIPHOSPHATASE 1"/>
    <property type="match status" value="1"/>
</dbReference>
<keyword evidence="4 10" id="KW-0732">Signal</keyword>
<dbReference type="GeneID" id="103505412"/>
<comment type="similarity">
    <text evidence="1">Belongs to the palmitoyl-protein thioesterase family.</text>
</comment>
<dbReference type="GO" id="GO:0008474">
    <property type="term" value="F:palmitoyl-(protein) hydrolase activity"/>
    <property type="evidence" value="ECO:0007669"/>
    <property type="project" value="UniProtKB-EC"/>
</dbReference>
<feature type="signal peptide" evidence="10">
    <location>
        <begin position="1"/>
        <end position="19"/>
    </location>
</feature>
<reference evidence="12" key="1">
    <citation type="submission" date="2025-08" db="UniProtKB">
        <authorList>
            <consortium name="RefSeq"/>
        </authorList>
    </citation>
    <scope>IDENTIFICATION</scope>
</reference>
<evidence type="ECO:0000256" key="10">
    <source>
        <dbReference type="SAM" id="SignalP"/>
    </source>
</evidence>
<name>A0A3Q0IQD4_DIACI</name>
<dbReference type="STRING" id="121845.A0A3Q0IQD4"/>
<proteinExistence type="inferred from homology"/>
<dbReference type="FunFam" id="3.40.50.1820:FF:000107">
    <property type="entry name" value="Palmitoyl-protein thioesterase 1"/>
    <property type="match status" value="1"/>
</dbReference>
<comment type="catalytic activity">
    <reaction evidence="9">
        <text>S-hexadecanoyl-L-cysteinyl-[protein] + H2O = L-cysteinyl-[protein] + hexadecanoate + H(+)</text>
        <dbReference type="Rhea" id="RHEA:19233"/>
        <dbReference type="Rhea" id="RHEA-COMP:10131"/>
        <dbReference type="Rhea" id="RHEA-COMP:11032"/>
        <dbReference type="ChEBI" id="CHEBI:7896"/>
        <dbReference type="ChEBI" id="CHEBI:15377"/>
        <dbReference type="ChEBI" id="CHEBI:15378"/>
        <dbReference type="ChEBI" id="CHEBI:29950"/>
        <dbReference type="ChEBI" id="CHEBI:74151"/>
        <dbReference type="EC" id="3.1.2.22"/>
    </reaction>
    <physiologicalReaction direction="left-to-right" evidence="9">
        <dbReference type="Rhea" id="RHEA:19234"/>
    </physiologicalReaction>
</comment>
<dbReference type="KEGG" id="dci:103505412"/>
<dbReference type="Gene3D" id="3.40.50.1820">
    <property type="entry name" value="alpha/beta hydrolase"/>
    <property type="match status" value="1"/>
</dbReference>
<dbReference type="GO" id="GO:0006898">
    <property type="term" value="P:receptor-mediated endocytosis"/>
    <property type="evidence" value="ECO:0007669"/>
    <property type="project" value="TreeGrafter"/>
</dbReference>
<feature type="chain" id="PRO_5017956026" description="Palmitoyl-protein thioesterase 1" evidence="10">
    <location>
        <begin position="20"/>
        <end position="288"/>
    </location>
</feature>
<dbReference type="PRINTS" id="PR00414">
    <property type="entry name" value="PPTHIESTRASE"/>
</dbReference>
<sequence length="288" mass="32497">MKILVLMGVLSHLLVAVLADSPKYKPIVMWHGMGDSCCNPFSLGHFSKFLEEQMPTVYIKSLRIGNNSIEDIENGFFMNINDQVTLACKLIGEDPELKMGYNALGVSQGGLFLRAVAQRCPSPPMLNLISLGGPQQGVYGLPHCLYPTHEICDYLRRVLNVGAYWSWIQARFVQAEYWHDPMNEASYQTGSMFLADINNELQINTNYSDNLNRLRKLVLVKFTEDTMVQPKDSEWFGFYAPGQASTVLPLQKTKLYIEVRTSNFFVNIGSPESQEVGQVESDSADSWY</sequence>
<dbReference type="PANTHER" id="PTHR11247:SF8">
    <property type="entry name" value="PALMITOYL-PROTEIN THIOESTERASE 1"/>
    <property type="match status" value="1"/>
</dbReference>
<dbReference type="PaxDb" id="121845-A0A3Q0IQD4"/>
<gene>
    <name evidence="12" type="primary">LOC103505412</name>
</gene>
<accession>A0A3Q0IQD4</accession>
<dbReference type="RefSeq" id="XP_026676545.1">
    <property type="nucleotide sequence ID" value="XM_026820744.1"/>
</dbReference>
<evidence type="ECO:0000313" key="12">
    <source>
        <dbReference type="RefSeq" id="XP_026676545.1"/>
    </source>
</evidence>
<evidence type="ECO:0000256" key="1">
    <source>
        <dbReference type="ARBA" id="ARBA00010758"/>
    </source>
</evidence>
<evidence type="ECO:0000256" key="7">
    <source>
        <dbReference type="ARBA" id="ARBA00023180"/>
    </source>
</evidence>
<evidence type="ECO:0000256" key="6">
    <source>
        <dbReference type="ARBA" id="ARBA00023157"/>
    </source>
</evidence>
<evidence type="ECO:0000313" key="11">
    <source>
        <dbReference type="Proteomes" id="UP000079169"/>
    </source>
</evidence>
<keyword evidence="7" id="KW-0325">Glycoprotein</keyword>
<dbReference type="CTD" id="5538"/>
<keyword evidence="5" id="KW-0378">Hydrolase</keyword>
<keyword evidence="6" id="KW-1015">Disulfide bond</keyword>
<evidence type="ECO:0000256" key="5">
    <source>
        <dbReference type="ARBA" id="ARBA00022801"/>
    </source>
</evidence>
<dbReference type="InterPro" id="IPR029058">
    <property type="entry name" value="AB_hydrolase_fold"/>
</dbReference>
<evidence type="ECO:0000256" key="9">
    <source>
        <dbReference type="ARBA" id="ARBA00047409"/>
    </source>
</evidence>
<dbReference type="GO" id="GO:0005764">
    <property type="term" value="C:lysosome"/>
    <property type="evidence" value="ECO:0007669"/>
    <property type="project" value="TreeGrafter"/>
</dbReference>
<organism evidence="11 12">
    <name type="scientific">Diaphorina citri</name>
    <name type="common">Asian citrus psyllid</name>
    <dbReference type="NCBI Taxonomy" id="121845"/>
    <lineage>
        <taxon>Eukaryota</taxon>
        <taxon>Metazoa</taxon>
        <taxon>Ecdysozoa</taxon>
        <taxon>Arthropoda</taxon>
        <taxon>Hexapoda</taxon>
        <taxon>Insecta</taxon>
        <taxon>Pterygota</taxon>
        <taxon>Neoptera</taxon>
        <taxon>Paraneoptera</taxon>
        <taxon>Hemiptera</taxon>
        <taxon>Sternorrhyncha</taxon>
        <taxon>Psylloidea</taxon>
        <taxon>Psyllidae</taxon>
        <taxon>Diaphorininae</taxon>
        <taxon>Diaphorina</taxon>
    </lineage>
</organism>
<dbReference type="SUPFAM" id="SSF53474">
    <property type="entry name" value="alpha/beta-Hydrolases"/>
    <property type="match status" value="1"/>
</dbReference>
<evidence type="ECO:0000256" key="3">
    <source>
        <dbReference type="ARBA" id="ARBA00014212"/>
    </source>
</evidence>